<dbReference type="PANTHER" id="PTHR21661">
    <property type="entry name" value="EPOXIDE HYDROLASE 1-RELATED"/>
    <property type="match status" value="1"/>
</dbReference>
<feature type="domain" description="Epoxide hydrolase N-terminal" evidence="5">
    <location>
        <begin position="1"/>
        <end position="107"/>
    </location>
</feature>
<feature type="active site" description="Proton acceptor" evidence="4">
    <location>
        <position position="365"/>
    </location>
</feature>
<dbReference type="Proteomes" id="UP000622552">
    <property type="component" value="Unassembled WGS sequence"/>
</dbReference>
<evidence type="ECO:0000259" key="5">
    <source>
        <dbReference type="Pfam" id="PF06441"/>
    </source>
</evidence>
<dbReference type="PANTHER" id="PTHR21661:SF35">
    <property type="entry name" value="EPOXIDE HYDROLASE"/>
    <property type="match status" value="1"/>
</dbReference>
<dbReference type="AlphaFoldDB" id="A0A8J7KN93"/>
<name>A0A8J7KN93_9ACTN</name>
<sequence>MQPFRIEIPQSDLDDLHRRLEHARWPDDEVPGAGWARGVPVGYLRELAEYWRTGFDWRAMESTLNQIPQFTTEIDGANVHFVHVRSPEPDATPLLITHGWPGSFVEFMDVIGPLTDPRAHGGDPADAFHVVIPAMPGFGFSGPTRAAGWDVERVARAWKELMGRLGYDRYVAQGGDWGMLVSLELGLIAPEHVAGVHLNMLVTFPPEDPAEMAGLSEADMGRLGKLLHFDLELSAHMKLMATRPQTVAYALTDSPLGQLAWLVERYLEWTDSHLVPEEAVDRDRLLAIVTLYWLTATAGSSAQIYYESTDRTNQNLAARWAGPWPLTVPAGVAVFPHDIAPPIRRFAEQILPTLTHWSEFERGGHFAAFEEPDLYVQDVRTFARSLKQS</sequence>
<evidence type="ECO:0000313" key="7">
    <source>
        <dbReference type="Proteomes" id="UP000622552"/>
    </source>
</evidence>
<dbReference type="SUPFAM" id="SSF53474">
    <property type="entry name" value="alpha/beta-Hydrolases"/>
    <property type="match status" value="1"/>
</dbReference>
<keyword evidence="7" id="KW-1185">Reference proteome</keyword>
<comment type="caution">
    <text evidence="6">The sequence shown here is derived from an EMBL/GenBank/DDBJ whole genome shotgun (WGS) entry which is preliminary data.</text>
</comment>
<dbReference type="GO" id="GO:0097176">
    <property type="term" value="P:epoxide metabolic process"/>
    <property type="evidence" value="ECO:0007669"/>
    <property type="project" value="TreeGrafter"/>
</dbReference>
<dbReference type="GO" id="GO:0033961">
    <property type="term" value="F:cis-stilbene-oxide hydrolase activity"/>
    <property type="evidence" value="ECO:0007669"/>
    <property type="project" value="UniProtKB-EC"/>
</dbReference>
<evidence type="ECO:0000256" key="3">
    <source>
        <dbReference type="ARBA" id="ARBA00022801"/>
    </source>
</evidence>
<evidence type="ECO:0000256" key="4">
    <source>
        <dbReference type="PIRSR" id="PIRSR001112-1"/>
    </source>
</evidence>
<dbReference type="EMBL" id="JADOUF010000001">
    <property type="protein sequence ID" value="MBG6134982.1"/>
    <property type="molecule type" value="Genomic_DNA"/>
</dbReference>
<dbReference type="PIRSF" id="PIRSF001112">
    <property type="entry name" value="Epoxide_hydrolase"/>
    <property type="match status" value="1"/>
</dbReference>
<keyword evidence="2" id="KW-0058">Aromatic hydrocarbons catabolism</keyword>
<dbReference type="PRINTS" id="PR00412">
    <property type="entry name" value="EPOXHYDRLASE"/>
</dbReference>
<reference evidence="6" key="1">
    <citation type="submission" date="2020-11" db="EMBL/GenBank/DDBJ databases">
        <title>Sequencing the genomes of 1000 actinobacteria strains.</title>
        <authorList>
            <person name="Klenk H.-P."/>
        </authorList>
    </citation>
    <scope>NUCLEOTIDE SEQUENCE</scope>
    <source>
        <strain evidence="6">DSM 45356</strain>
    </source>
</reference>
<keyword evidence="3 6" id="KW-0378">Hydrolase</keyword>
<evidence type="ECO:0000256" key="1">
    <source>
        <dbReference type="ARBA" id="ARBA00010088"/>
    </source>
</evidence>
<protein>
    <submittedName>
        <fullName evidence="6">Microsomal epoxide hydrolase</fullName>
        <ecNumber evidence="6">3.3.2.9</ecNumber>
    </submittedName>
</protein>
<gene>
    <name evidence="6" type="ORF">IW245_001176</name>
</gene>
<dbReference type="InterPro" id="IPR010497">
    <property type="entry name" value="Epoxide_hydro_N"/>
</dbReference>
<evidence type="ECO:0000313" key="6">
    <source>
        <dbReference type="EMBL" id="MBG6134982.1"/>
    </source>
</evidence>
<accession>A0A8J7KN93</accession>
<feature type="active site" description="Proton donor" evidence="4">
    <location>
        <position position="305"/>
    </location>
</feature>
<dbReference type="EC" id="3.3.2.9" evidence="6"/>
<dbReference type="InterPro" id="IPR016292">
    <property type="entry name" value="Epoxide_hydrolase"/>
</dbReference>
<evidence type="ECO:0000256" key="2">
    <source>
        <dbReference type="ARBA" id="ARBA00022797"/>
    </source>
</evidence>
<dbReference type="RefSeq" id="WP_197002155.1">
    <property type="nucleotide sequence ID" value="NZ_BONS01000004.1"/>
</dbReference>
<comment type="similarity">
    <text evidence="1">Belongs to the peptidase S33 family.</text>
</comment>
<feature type="active site" description="Nucleophile" evidence="4">
    <location>
        <position position="176"/>
    </location>
</feature>
<organism evidence="6 7">
    <name type="scientific">Longispora fulva</name>
    <dbReference type="NCBI Taxonomy" id="619741"/>
    <lineage>
        <taxon>Bacteria</taxon>
        <taxon>Bacillati</taxon>
        <taxon>Actinomycetota</taxon>
        <taxon>Actinomycetes</taxon>
        <taxon>Micromonosporales</taxon>
        <taxon>Micromonosporaceae</taxon>
        <taxon>Longispora</taxon>
    </lineage>
</organism>
<dbReference type="InterPro" id="IPR029058">
    <property type="entry name" value="AB_hydrolase_fold"/>
</dbReference>
<dbReference type="Pfam" id="PF06441">
    <property type="entry name" value="EHN"/>
    <property type="match status" value="1"/>
</dbReference>
<dbReference type="Gene3D" id="3.40.50.1820">
    <property type="entry name" value="alpha/beta hydrolase"/>
    <property type="match status" value="1"/>
</dbReference>
<dbReference type="InterPro" id="IPR000639">
    <property type="entry name" value="Epox_hydrolase-like"/>
</dbReference>
<proteinExistence type="inferred from homology"/>